<dbReference type="GO" id="GO:0032273">
    <property type="term" value="P:positive regulation of protein polymerization"/>
    <property type="evidence" value="ECO:0007669"/>
    <property type="project" value="TreeGrafter"/>
</dbReference>
<accession>A0A1I8GFU7</accession>
<dbReference type="GO" id="GO:0015631">
    <property type="term" value="F:tubulin binding"/>
    <property type="evidence" value="ECO:0007669"/>
    <property type="project" value="InterPro"/>
</dbReference>
<name>A0A1I8GFU7_9PLAT</name>
<comment type="similarity">
    <text evidence="1">Belongs to the TPPP family.</text>
</comment>
<sequence>MSSCIGIDIPSTMICSLASSIEWIESPVLDGRMDDALSAQQDLLPLLRSPRVRFESEVLHEGHEEQEHLHASQNLSETRALADSERIQILRRLVLTLRSKEAVRIELVRVGEVSLVMMKAVQVDEDHGIGGDVVATELRVLCKKRLAVVQLLLVLQAGLSLADLGHDLSVAAVLQLRVQRRVNQTPTEGVAAGIHACDVQLPDGLHQLKVSECSQVDAPSVLLLQISLHIVAGLVVDIVLAADLLHFSFAEVLDPRNSVELFLVCWRQGERRFDRHEPIECGDQAHKVLKLVELGVLIATEVGEDEPSDHIGHGLADEVSWINQLTFLRPQKVHDLPSLILDVFLRSVSTEPEVLENTKCKASVLLPQSALRANNSGLFEEKPVKEKSVALVVGSSPHDQRQQAEAGNADRARRRLAESSLDKGSDKASDKTIKKIFTDCKVFPALKMTSNDMDISISSYKGKAKLKGDLDYNNFCAFITHFCAEAATKKKVSDAAKAEADVKKLIADNKPSAHGATAASKDDATSRLTDVKGYTGAHKERFDADTGKGKGKEGREYVADKKAAEGYVGGYKNMDTYNKK</sequence>
<dbReference type="GO" id="GO:0046785">
    <property type="term" value="P:microtubule polymerization"/>
    <property type="evidence" value="ECO:0007669"/>
    <property type="project" value="InterPro"/>
</dbReference>
<proteinExistence type="inferred from homology"/>
<evidence type="ECO:0000256" key="1">
    <source>
        <dbReference type="ARBA" id="ARBA00010994"/>
    </source>
</evidence>
<dbReference type="WBParaSite" id="maker-uti_cns_0001711-snap-gene-0.3-mRNA-1">
    <property type="protein sequence ID" value="maker-uti_cns_0001711-snap-gene-0.3-mRNA-1"/>
    <property type="gene ID" value="maker-uti_cns_0001711-snap-gene-0.3"/>
</dbReference>
<feature type="region of interest" description="Disordered" evidence="2">
    <location>
        <begin position="393"/>
        <end position="427"/>
    </location>
</feature>
<dbReference type="PANTHER" id="PTHR12932:SF9">
    <property type="entry name" value="TUBULIN POLYMERIZATION-PROMOTING PROTEIN HOMOLOG"/>
    <property type="match status" value="1"/>
</dbReference>
<dbReference type="Gene3D" id="1.10.238.10">
    <property type="entry name" value="EF-hand"/>
    <property type="match status" value="1"/>
</dbReference>
<keyword evidence="3" id="KW-1185">Reference proteome</keyword>
<organism evidence="3 4">
    <name type="scientific">Macrostomum lignano</name>
    <dbReference type="NCBI Taxonomy" id="282301"/>
    <lineage>
        <taxon>Eukaryota</taxon>
        <taxon>Metazoa</taxon>
        <taxon>Spiralia</taxon>
        <taxon>Lophotrochozoa</taxon>
        <taxon>Platyhelminthes</taxon>
        <taxon>Rhabditophora</taxon>
        <taxon>Macrostomorpha</taxon>
        <taxon>Macrostomida</taxon>
        <taxon>Macrostomidae</taxon>
        <taxon>Macrostomum</taxon>
    </lineage>
</organism>
<evidence type="ECO:0000256" key="2">
    <source>
        <dbReference type="SAM" id="MobiDB-lite"/>
    </source>
</evidence>
<dbReference type="SUPFAM" id="SSF47473">
    <property type="entry name" value="EF-hand"/>
    <property type="match status" value="1"/>
</dbReference>
<dbReference type="Proteomes" id="UP000095280">
    <property type="component" value="Unplaced"/>
</dbReference>
<evidence type="ECO:0000313" key="4">
    <source>
        <dbReference type="WBParaSite" id="maker-uti_cns_0001711-snap-gene-0.3-mRNA-1"/>
    </source>
</evidence>
<dbReference type="GO" id="GO:0005874">
    <property type="term" value="C:microtubule"/>
    <property type="evidence" value="ECO:0007669"/>
    <property type="project" value="TreeGrafter"/>
</dbReference>
<reference evidence="4" key="1">
    <citation type="submission" date="2016-11" db="UniProtKB">
        <authorList>
            <consortium name="WormBaseParasite"/>
        </authorList>
    </citation>
    <scope>IDENTIFICATION</scope>
</reference>
<dbReference type="InterPro" id="IPR011992">
    <property type="entry name" value="EF-hand-dom_pair"/>
</dbReference>
<dbReference type="AlphaFoldDB" id="A0A1I8GFU7"/>
<evidence type="ECO:0000313" key="3">
    <source>
        <dbReference type="Proteomes" id="UP000095280"/>
    </source>
</evidence>
<dbReference type="PANTHER" id="PTHR12932">
    <property type="entry name" value="P25 ALPHA-RELATED"/>
    <property type="match status" value="1"/>
</dbReference>
<dbReference type="InterPro" id="IPR008907">
    <property type="entry name" value="TPP/p25"/>
</dbReference>
<feature type="compositionally biased region" description="Basic and acidic residues" evidence="2">
    <location>
        <begin position="398"/>
        <end position="427"/>
    </location>
</feature>
<dbReference type="Pfam" id="PF05517">
    <property type="entry name" value="p25-alpha"/>
    <property type="match status" value="1"/>
</dbReference>
<protein>
    <submittedName>
        <fullName evidence="4">Tubulin polymerization-promoting protein family member 3</fullName>
    </submittedName>
</protein>
<dbReference type="GO" id="GO:0001578">
    <property type="term" value="P:microtubule bundle formation"/>
    <property type="evidence" value="ECO:0007669"/>
    <property type="project" value="TreeGrafter"/>
</dbReference>